<evidence type="ECO:0000259" key="5">
    <source>
        <dbReference type="Pfam" id="PF25973"/>
    </source>
</evidence>
<protein>
    <submittedName>
        <fullName evidence="8">RND family efflux transporter, MFP subunit</fullName>
    </submittedName>
    <submittedName>
        <fullName evidence="7">RND transporter</fullName>
    </submittedName>
</protein>
<dbReference type="Proteomes" id="UP000181981">
    <property type="component" value="Unassembled WGS sequence"/>
</dbReference>
<feature type="domain" description="YknX-like C-terminal permuted SH3-like" evidence="6">
    <location>
        <begin position="300"/>
        <end position="372"/>
    </location>
</feature>
<evidence type="ECO:0000313" key="8">
    <source>
        <dbReference type="EMBL" id="SES80198.1"/>
    </source>
</evidence>
<dbReference type="Gene3D" id="2.40.30.170">
    <property type="match status" value="1"/>
</dbReference>
<dbReference type="HOGENOM" id="CLU_018816_1_2_10"/>
<keyword evidence="2" id="KW-0175">Coiled coil</keyword>
<dbReference type="InterPro" id="IPR058792">
    <property type="entry name" value="Beta-barrel_RND_2"/>
</dbReference>
<sequence length="373" mass="41602">MKKILFIVTTALIVSACGNTNVTDDAAKRKQLQELKQQVHTLEQQIHVLEMELSANETEELVNIKANTLENQKFEHFIEVTGKVEAEQDVDVSPESAGIIKEVLVTEGQQVSKGQVLARLNTDVLERSVEELQVQLDLAVTNYERQKNLWDQNIGSEMEFLQAKNNKESLEKRINSLNTQIEMAEVKSPINGVVDIVYQKKGNIGSPQTPFAKVINTSNIKIYGEISETYITKVHKGDNVEIRFPALNKTVDATINQIGNTIDPNNRTFRVRINISNPTNMIKPNLVSILSMRDYVNDSAIVVPSLYIKEDFKGHYLYIIENNGGKNVAKKVYVTPGVSNNNMTEITDGLTAGTQVISEGYNQVVNGTAVKIN</sequence>
<dbReference type="Pfam" id="PF25954">
    <property type="entry name" value="Beta-barrel_RND_2"/>
    <property type="match status" value="1"/>
</dbReference>
<dbReference type="EMBL" id="FOHT01000002">
    <property type="protein sequence ID" value="SES80198.1"/>
    <property type="molecule type" value="Genomic_DNA"/>
</dbReference>
<dbReference type="Proteomes" id="UP000023772">
    <property type="component" value="Chromosome"/>
</dbReference>
<dbReference type="PANTHER" id="PTHR30469">
    <property type="entry name" value="MULTIDRUG RESISTANCE PROTEIN MDTA"/>
    <property type="match status" value="1"/>
</dbReference>
<dbReference type="InterPro" id="IPR058637">
    <property type="entry name" value="YknX-like_C"/>
</dbReference>
<reference evidence="8 10" key="2">
    <citation type="submission" date="2016-10" db="EMBL/GenBank/DDBJ databases">
        <authorList>
            <person name="de Groot N.N."/>
        </authorList>
    </citation>
    <scope>NUCLEOTIDE SEQUENCE [LARGE SCALE GENOMIC DNA]</scope>
    <source>
        <strain evidence="8 10">DSM 25947</strain>
    </source>
</reference>
<dbReference type="RefSeq" id="WP_038557536.1">
    <property type="nucleotide sequence ID" value="NZ_FOHT01000002.1"/>
</dbReference>
<gene>
    <name evidence="7" type="ORF">FH5T_08850</name>
    <name evidence="8" type="ORF">SAMN05444285_102119</name>
</gene>
<dbReference type="Pfam" id="PF25973">
    <property type="entry name" value="BSH_CzcB"/>
    <property type="match status" value="1"/>
</dbReference>
<dbReference type="InterPro" id="IPR006143">
    <property type="entry name" value="RND_pump_MFP"/>
</dbReference>
<evidence type="ECO:0000259" key="3">
    <source>
        <dbReference type="Pfam" id="PF25893"/>
    </source>
</evidence>
<dbReference type="PROSITE" id="PS51257">
    <property type="entry name" value="PROKAR_LIPOPROTEIN"/>
    <property type="match status" value="1"/>
</dbReference>
<organism evidence="8 10">
    <name type="scientific">Draconibacterium orientale</name>
    <dbReference type="NCBI Taxonomy" id="1168034"/>
    <lineage>
        <taxon>Bacteria</taxon>
        <taxon>Pseudomonadati</taxon>
        <taxon>Bacteroidota</taxon>
        <taxon>Bacteroidia</taxon>
        <taxon>Marinilabiliales</taxon>
        <taxon>Prolixibacteraceae</taxon>
        <taxon>Draconibacterium</taxon>
    </lineage>
</organism>
<dbReference type="Gene3D" id="2.40.50.100">
    <property type="match status" value="1"/>
</dbReference>
<dbReference type="GO" id="GO:0015562">
    <property type="term" value="F:efflux transmembrane transporter activity"/>
    <property type="evidence" value="ECO:0007669"/>
    <property type="project" value="TreeGrafter"/>
</dbReference>
<feature type="domain" description="CusB-like beta-barrel" evidence="4">
    <location>
        <begin position="225"/>
        <end position="289"/>
    </location>
</feature>
<dbReference type="InterPro" id="IPR058647">
    <property type="entry name" value="BSH_CzcB-like"/>
</dbReference>
<dbReference type="KEGG" id="dori:FH5T_08850"/>
<comment type="similarity">
    <text evidence="1">Belongs to the membrane fusion protein (MFP) (TC 8.A.1) family.</text>
</comment>
<dbReference type="SUPFAM" id="SSF111369">
    <property type="entry name" value="HlyD-like secretion proteins"/>
    <property type="match status" value="1"/>
</dbReference>
<name>X5DF50_9BACT</name>
<dbReference type="GO" id="GO:1990281">
    <property type="term" value="C:efflux pump complex"/>
    <property type="evidence" value="ECO:0007669"/>
    <property type="project" value="TreeGrafter"/>
</dbReference>
<feature type="coiled-coil region" evidence="2">
    <location>
        <begin position="25"/>
        <end position="59"/>
    </location>
</feature>
<dbReference type="Pfam" id="PF25989">
    <property type="entry name" value="YknX_C"/>
    <property type="match status" value="1"/>
</dbReference>
<dbReference type="NCBIfam" id="TIGR01730">
    <property type="entry name" value="RND_mfp"/>
    <property type="match status" value="1"/>
</dbReference>
<dbReference type="Gene3D" id="2.40.420.20">
    <property type="match status" value="1"/>
</dbReference>
<feature type="domain" description="CzcB-like barrel-sandwich hybrid" evidence="5">
    <location>
        <begin position="90"/>
        <end position="194"/>
    </location>
</feature>
<reference evidence="7 9" key="1">
    <citation type="submission" date="2014-03" db="EMBL/GenBank/DDBJ databases">
        <title>Complete genome sequence of a deeply braunched marine Bacteroidia bacterium Draconibacterium orientale type strain FH5T.</title>
        <authorList>
            <person name="Li X."/>
            <person name="Wang X."/>
            <person name="Xie Z."/>
            <person name="Du Z."/>
            <person name="Chen G."/>
        </authorList>
    </citation>
    <scope>NUCLEOTIDE SEQUENCE [LARGE SCALE GENOMIC DNA]</scope>
    <source>
        <strain evidence="7 9">FH5</strain>
    </source>
</reference>
<proteinExistence type="inferred from homology"/>
<evidence type="ECO:0000256" key="2">
    <source>
        <dbReference type="SAM" id="Coils"/>
    </source>
</evidence>
<dbReference type="AlphaFoldDB" id="X5DF50"/>
<feature type="coiled-coil region" evidence="2">
    <location>
        <begin position="129"/>
        <end position="187"/>
    </location>
</feature>
<evidence type="ECO:0000313" key="7">
    <source>
        <dbReference type="EMBL" id="AHW59664.1"/>
    </source>
</evidence>
<accession>X5DF50</accession>
<dbReference type="Gene3D" id="1.10.287.470">
    <property type="entry name" value="Helix hairpin bin"/>
    <property type="match status" value="1"/>
</dbReference>
<dbReference type="STRING" id="1168034.FH5T_08850"/>
<dbReference type="OrthoDB" id="9806939at2"/>
<dbReference type="Pfam" id="PF25893">
    <property type="entry name" value="HH_CzcB"/>
    <property type="match status" value="1"/>
</dbReference>
<evidence type="ECO:0000313" key="10">
    <source>
        <dbReference type="Proteomes" id="UP000181981"/>
    </source>
</evidence>
<evidence type="ECO:0000313" key="9">
    <source>
        <dbReference type="Proteomes" id="UP000023772"/>
    </source>
</evidence>
<dbReference type="eggNOG" id="COG0845">
    <property type="taxonomic scope" value="Bacteria"/>
</dbReference>
<feature type="domain" description="CzcB-like alpha-helical hairpin" evidence="3">
    <location>
        <begin position="131"/>
        <end position="176"/>
    </location>
</feature>
<evidence type="ECO:0000259" key="4">
    <source>
        <dbReference type="Pfam" id="PF25954"/>
    </source>
</evidence>
<evidence type="ECO:0000259" key="6">
    <source>
        <dbReference type="Pfam" id="PF25989"/>
    </source>
</evidence>
<dbReference type="PANTHER" id="PTHR30469:SF15">
    <property type="entry name" value="HLYD FAMILY OF SECRETION PROTEINS"/>
    <property type="match status" value="1"/>
</dbReference>
<keyword evidence="9" id="KW-1185">Reference proteome</keyword>
<dbReference type="EMBL" id="CP007451">
    <property type="protein sequence ID" value="AHW59664.1"/>
    <property type="molecule type" value="Genomic_DNA"/>
</dbReference>
<dbReference type="InterPro" id="IPR058648">
    <property type="entry name" value="HH_CzcB-like"/>
</dbReference>
<evidence type="ECO:0000256" key="1">
    <source>
        <dbReference type="ARBA" id="ARBA00009477"/>
    </source>
</evidence>